<sequence length="204" mass="21476">MASSSSKASDSSSQRPKVRALASVSTPRARFPTPISFPNLIGLAVQRPDQGPSGKDAAGLVALHGKLAQLKRQERVEANRKALQVHTCALFDVAAAAEVASRGAEGGNALSRGAAEGHRRFVGWDSASGPGERELVHVQEENLVAGTLVLSSSGGSGASHRTVVQLVKLPVVDKIPPYTTWIFLDKYNASTRSLFQSDHLSLGS</sequence>
<gene>
    <name evidence="2" type="ORF">OsI_11250</name>
</gene>
<dbReference type="AlphaFoldDB" id="A2XFV2"/>
<keyword evidence="3" id="KW-1185">Reference proteome</keyword>
<proteinExistence type="predicted"/>
<evidence type="ECO:0000256" key="1">
    <source>
        <dbReference type="SAM" id="MobiDB-lite"/>
    </source>
</evidence>
<evidence type="ECO:0000313" key="2">
    <source>
        <dbReference type="EMBL" id="EAY89712.1"/>
    </source>
</evidence>
<dbReference type="HOGENOM" id="CLU_1345156_0_0_1"/>
<dbReference type="EMBL" id="CM000128">
    <property type="protein sequence ID" value="EAY89712.1"/>
    <property type="molecule type" value="Genomic_DNA"/>
</dbReference>
<organism evidence="2 3">
    <name type="scientific">Oryza sativa subsp. indica</name>
    <name type="common">Rice</name>
    <dbReference type="NCBI Taxonomy" id="39946"/>
    <lineage>
        <taxon>Eukaryota</taxon>
        <taxon>Viridiplantae</taxon>
        <taxon>Streptophyta</taxon>
        <taxon>Embryophyta</taxon>
        <taxon>Tracheophyta</taxon>
        <taxon>Spermatophyta</taxon>
        <taxon>Magnoliopsida</taxon>
        <taxon>Liliopsida</taxon>
        <taxon>Poales</taxon>
        <taxon>Poaceae</taxon>
        <taxon>BOP clade</taxon>
        <taxon>Oryzoideae</taxon>
        <taxon>Oryzeae</taxon>
        <taxon>Oryzinae</taxon>
        <taxon>Oryza</taxon>
        <taxon>Oryza sativa</taxon>
    </lineage>
</organism>
<dbReference type="STRING" id="39946.A2XFV2"/>
<feature type="region of interest" description="Disordered" evidence="1">
    <location>
        <begin position="1"/>
        <end position="25"/>
    </location>
</feature>
<reference evidence="2 3" key="1">
    <citation type="journal article" date="2005" name="PLoS Biol.">
        <title>The genomes of Oryza sativa: a history of duplications.</title>
        <authorList>
            <person name="Yu J."/>
            <person name="Wang J."/>
            <person name="Lin W."/>
            <person name="Li S."/>
            <person name="Li H."/>
            <person name="Zhou J."/>
            <person name="Ni P."/>
            <person name="Dong W."/>
            <person name="Hu S."/>
            <person name="Zeng C."/>
            <person name="Zhang J."/>
            <person name="Zhang Y."/>
            <person name="Li R."/>
            <person name="Xu Z."/>
            <person name="Li S."/>
            <person name="Li X."/>
            <person name="Zheng H."/>
            <person name="Cong L."/>
            <person name="Lin L."/>
            <person name="Yin J."/>
            <person name="Geng J."/>
            <person name="Li G."/>
            <person name="Shi J."/>
            <person name="Liu J."/>
            <person name="Lv H."/>
            <person name="Li J."/>
            <person name="Wang J."/>
            <person name="Deng Y."/>
            <person name="Ran L."/>
            <person name="Shi X."/>
            <person name="Wang X."/>
            <person name="Wu Q."/>
            <person name="Li C."/>
            <person name="Ren X."/>
            <person name="Wang J."/>
            <person name="Wang X."/>
            <person name="Li D."/>
            <person name="Liu D."/>
            <person name="Zhang X."/>
            <person name="Ji Z."/>
            <person name="Zhao W."/>
            <person name="Sun Y."/>
            <person name="Zhang Z."/>
            <person name="Bao J."/>
            <person name="Han Y."/>
            <person name="Dong L."/>
            <person name="Ji J."/>
            <person name="Chen P."/>
            <person name="Wu S."/>
            <person name="Liu J."/>
            <person name="Xiao Y."/>
            <person name="Bu D."/>
            <person name="Tan J."/>
            <person name="Yang L."/>
            <person name="Ye C."/>
            <person name="Zhang J."/>
            <person name="Xu J."/>
            <person name="Zhou Y."/>
            <person name="Yu Y."/>
            <person name="Zhang B."/>
            <person name="Zhuang S."/>
            <person name="Wei H."/>
            <person name="Liu B."/>
            <person name="Lei M."/>
            <person name="Yu H."/>
            <person name="Li Y."/>
            <person name="Xu H."/>
            <person name="Wei S."/>
            <person name="He X."/>
            <person name="Fang L."/>
            <person name="Zhang Z."/>
            <person name="Zhang Y."/>
            <person name="Huang X."/>
            <person name="Su Z."/>
            <person name="Tong W."/>
            <person name="Li J."/>
            <person name="Tong Z."/>
            <person name="Li S."/>
            <person name="Ye J."/>
            <person name="Wang L."/>
            <person name="Fang L."/>
            <person name="Lei T."/>
            <person name="Chen C."/>
            <person name="Chen H."/>
            <person name="Xu Z."/>
            <person name="Li H."/>
            <person name="Huang H."/>
            <person name="Zhang F."/>
            <person name="Xu H."/>
            <person name="Li N."/>
            <person name="Zhao C."/>
            <person name="Li S."/>
            <person name="Dong L."/>
            <person name="Huang Y."/>
            <person name="Li L."/>
            <person name="Xi Y."/>
            <person name="Qi Q."/>
            <person name="Li W."/>
            <person name="Zhang B."/>
            <person name="Hu W."/>
            <person name="Zhang Y."/>
            <person name="Tian X."/>
            <person name="Jiao Y."/>
            <person name="Liang X."/>
            <person name="Jin J."/>
            <person name="Gao L."/>
            <person name="Zheng W."/>
            <person name="Hao B."/>
            <person name="Liu S."/>
            <person name="Wang W."/>
            <person name="Yuan L."/>
            <person name="Cao M."/>
            <person name="McDermott J."/>
            <person name="Samudrala R."/>
            <person name="Wang J."/>
            <person name="Wong G.K."/>
            <person name="Yang H."/>
        </authorList>
    </citation>
    <scope>NUCLEOTIDE SEQUENCE [LARGE SCALE GENOMIC DNA]</scope>
    <source>
        <strain evidence="3">cv. 93-11</strain>
    </source>
</reference>
<dbReference type="Proteomes" id="UP000007015">
    <property type="component" value="Chromosome 3"/>
</dbReference>
<evidence type="ECO:0000313" key="3">
    <source>
        <dbReference type="Proteomes" id="UP000007015"/>
    </source>
</evidence>
<accession>A2XFV2</accession>
<dbReference type="Gramene" id="BGIOSGA010881-TA">
    <property type="protein sequence ID" value="BGIOSGA010881-PA"/>
    <property type="gene ID" value="BGIOSGA010881"/>
</dbReference>
<protein>
    <submittedName>
        <fullName evidence="2">Uncharacterized protein</fullName>
    </submittedName>
</protein>
<feature type="compositionally biased region" description="Low complexity" evidence="1">
    <location>
        <begin position="1"/>
        <end position="13"/>
    </location>
</feature>
<name>A2XFV2_ORYSI</name>